<feature type="domain" description="2EXR" evidence="1">
    <location>
        <begin position="5"/>
        <end position="100"/>
    </location>
</feature>
<evidence type="ECO:0000259" key="1">
    <source>
        <dbReference type="Pfam" id="PF20150"/>
    </source>
</evidence>
<dbReference type="RefSeq" id="XP_024731649.1">
    <property type="nucleotide sequence ID" value="XM_024887938.1"/>
</dbReference>
<organism evidence="2 3">
    <name type="scientific">Hyaloscypha bicolor E</name>
    <dbReference type="NCBI Taxonomy" id="1095630"/>
    <lineage>
        <taxon>Eukaryota</taxon>
        <taxon>Fungi</taxon>
        <taxon>Dikarya</taxon>
        <taxon>Ascomycota</taxon>
        <taxon>Pezizomycotina</taxon>
        <taxon>Leotiomycetes</taxon>
        <taxon>Helotiales</taxon>
        <taxon>Hyaloscyphaceae</taxon>
        <taxon>Hyaloscypha</taxon>
        <taxon>Hyaloscypha bicolor</taxon>
    </lineage>
</organism>
<gene>
    <name evidence="2" type="ORF">K444DRAFT_697875</name>
</gene>
<dbReference type="GeneID" id="36596014"/>
<reference evidence="2 3" key="1">
    <citation type="submission" date="2016-04" db="EMBL/GenBank/DDBJ databases">
        <title>A degradative enzymes factory behind the ericoid mycorrhizal symbiosis.</title>
        <authorList>
            <consortium name="DOE Joint Genome Institute"/>
            <person name="Martino E."/>
            <person name="Morin E."/>
            <person name="Grelet G."/>
            <person name="Kuo A."/>
            <person name="Kohler A."/>
            <person name="Daghino S."/>
            <person name="Barry K."/>
            <person name="Choi C."/>
            <person name="Cichocki N."/>
            <person name="Clum A."/>
            <person name="Copeland A."/>
            <person name="Hainaut M."/>
            <person name="Haridas S."/>
            <person name="Labutti K."/>
            <person name="Lindquist E."/>
            <person name="Lipzen A."/>
            <person name="Khouja H.-R."/>
            <person name="Murat C."/>
            <person name="Ohm R."/>
            <person name="Olson A."/>
            <person name="Spatafora J."/>
            <person name="Veneault-Fourrey C."/>
            <person name="Henrissat B."/>
            <person name="Grigoriev I."/>
            <person name="Martin F."/>
            <person name="Perotto S."/>
        </authorList>
    </citation>
    <scope>NUCLEOTIDE SEQUENCE [LARGE SCALE GENOMIC DNA]</scope>
    <source>
        <strain evidence="2 3">E</strain>
    </source>
</reference>
<sequence length="237" mass="27683">MAQIFIFFSLLPTELRLKVWNYACSFSPRVIEVAPQILNPVYPEQYRRWRAMASTILPLLQVNQEARYELLPRYSAPFSLRKLDPYHPAYLLINHEVDTLYFRVGEMSLFRREMFFQVLFEDEGVDLRNNLKSLAGNEKFWHTMVPQALGNPNPCFRDFDNFTKLKEVVVVSYLEQRLDDSDGAPRLARLEESVLGGAYERRYEPWLNEGFNSIPRNIPITVKQCREVAKLALASAL</sequence>
<dbReference type="AlphaFoldDB" id="A0A2J6SVD6"/>
<dbReference type="InterPro" id="IPR045518">
    <property type="entry name" value="2EXR"/>
</dbReference>
<dbReference type="OrthoDB" id="3553482at2759"/>
<evidence type="ECO:0000313" key="2">
    <source>
        <dbReference type="EMBL" id="PMD54745.1"/>
    </source>
</evidence>
<dbReference type="Proteomes" id="UP000235371">
    <property type="component" value="Unassembled WGS sequence"/>
</dbReference>
<accession>A0A2J6SVD6</accession>
<keyword evidence="3" id="KW-1185">Reference proteome</keyword>
<dbReference type="EMBL" id="KZ613859">
    <property type="protein sequence ID" value="PMD54745.1"/>
    <property type="molecule type" value="Genomic_DNA"/>
</dbReference>
<dbReference type="PANTHER" id="PTHR35910">
    <property type="entry name" value="2EXR DOMAIN-CONTAINING PROTEIN"/>
    <property type="match status" value="1"/>
</dbReference>
<name>A0A2J6SVD6_9HELO</name>
<dbReference type="PANTHER" id="PTHR35910:SF6">
    <property type="entry name" value="2EXR DOMAIN-CONTAINING PROTEIN"/>
    <property type="match status" value="1"/>
</dbReference>
<protein>
    <recommendedName>
        <fullName evidence="1">2EXR domain-containing protein</fullName>
    </recommendedName>
</protein>
<evidence type="ECO:0000313" key="3">
    <source>
        <dbReference type="Proteomes" id="UP000235371"/>
    </source>
</evidence>
<dbReference type="Pfam" id="PF20150">
    <property type="entry name" value="2EXR"/>
    <property type="match status" value="1"/>
</dbReference>
<proteinExistence type="predicted"/>
<dbReference type="InParanoid" id="A0A2J6SVD6"/>